<reference evidence="19" key="1">
    <citation type="journal article" date="2024" name="Algal Res.">
        <title>Biochemical, toxicological and genomic investigation of a high-biomass producing Limnothrix strain isolated from Italian shallow drinking water reservoir.</title>
        <authorList>
            <person name="Simonazzi M."/>
            <person name="Shishido T.K."/>
            <person name="Delbaje E."/>
            <person name="Wahlsten M."/>
            <person name="Fewer D.P."/>
            <person name="Sivonen K."/>
            <person name="Pezzolesi L."/>
            <person name="Pistocchi R."/>
        </authorList>
    </citation>
    <scope>NUCLEOTIDE SEQUENCE [LARGE SCALE GENOMIC DNA]</scope>
    <source>
        <strain evidence="19">LRLZ20PSL1</strain>
    </source>
</reference>
<comment type="catalytic activity">
    <reaction evidence="14 15">
        <text>NAD(+) + NADPH + H(+)(in) = NADH + NADP(+) + H(+)(out)</text>
        <dbReference type="Rhea" id="RHEA:47992"/>
        <dbReference type="ChEBI" id="CHEBI:15378"/>
        <dbReference type="ChEBI" id="CHEBI:57540"/>
        <dbReference type="ChEBI" id="CHEBI:57783"/>
        <dbReference type="ChEBI" id="CHEBI:57945"/>
        <dbReference type="ChEBI" id="CHEBI:58349"/>
        <dbReference type="EC" id="7.1.1.1"/>
    </reaction>
</comment>
<keyword evidence="11 16" id="KW-1133">Transmembrane helix</keyword>
<comment type="function">
    <text evidence="1 15">The transhydrogenation between NADH and NADP is coupled to respiration and ATP hydrolysis and functions as a proton pump across the membrane.</text>
</comment>
<feature type="transmembrane region" description="Helical" evidence="16">
    <location>
        <begin position="198"/>
        <end position="218"/>
    </location>
</feature>
<keyword evidence="13 15" id="KW-0472">Membrane</keyword>
<feature type="transmembrane region" description="Helical" evidence="16">
    <location>
        <begin position="250"/>
        <end position="269"/>
    </location>
</feature>
<dbReference type="PIRSF" id="PIRSF000204">
    <property type="entry name" value="PNTB"/>
    <property type="match status" value="1"/>
</dbReference>
<evidence type="ECO:0000256" key="12">
    <source>
        <dbReference type="ARBA" id="ARBA00023027"/>
    </source>
</evidence>
<dbReference type="PANTHER" id="PTHR44758:SF1">
    <property type="entry name" value="NAD(P) TRANSHYDROGENASE SUBUNIT BETA"/>
    <property type="match status" value="1"/>
</dbReference>
<proteinExistence type="inferred from homology"/>
<evidence type="ECO:0000256" key="16">
    <source>
        <dbReference type="SAM" id="Phobius"/>
    </source>
</evidence>
<dbReference type="EC" id="7.1.1.1" evidence="4 15"/>
<comment type="similarity">
    <text evidence="3 15">Belongs to the PNT beta subunit family.</text>
</comment>
<dbReference type="InterPro" id="IPR034300">
    <property type="entry name" value="PNTB-like"/>
</dbReference>
<organism evidence="18 19">
    <name type="scientific">Limnothrix redekei LRLZ20PSL1</name>
    <dbReference type="NCBI Taxonomy" id="3112953"/>
    <lineage>
        <taxon>Bacteria</taxon>
        <taxon>Bacillati</taxon>
        <taxon>Cyanobacteriota</taxon>
        <taxon>Cyanophyceae</taxon>
        <taxon>Pseudanabaenales</taxon>
        <taxon>Pseudanabaenaceae</taxon>
        <taxon>Limnothrix</taxon>
    </lineage>
</organism>
<feature type="transmembrane region" description="Helical" evidence="16">
    <location>
        <begin position="175"/>
        <end position="192"/>
    </location>
</feature>
<keyword evidence="19" id="KW-1185">Reference proteome</keyword>
<feature type="transmembrane region" description="Helical" evidence="16">
    <location>
        <begin position="100"/>
        <end position="122"/>
    </location>
</feature>
<evidence type="ECO:0000256" key="9">
    <source>
        <dbReference type="ARBA" id="ARBA00022857"/>
    </source>
</evidence>
<evidence type="ECO:0000256" key="7">
    <source>
        <dbReference type="ARBA" id="ARBA00022519"/>
    </source>
</evidence>
<evidence type="ECO:0000256" key="13">
    <source>
        <dbReference type="ARBA" id="ARBA00023136"/>
    </source>
</evidence>
<feature type="transmembrane region" description="Helical" evidence="16">
    <location>
        <begin position="225"/>
        <end position="244"/>
    </location>
</feature>
<evidence type="ECO:0000259" key="17">
    <source>
        <dbReference type="Pfam" id="PF02233"/>
    </source>
</evidence>
<dbReference type="PANTHER" id="PTHR44758">
    <property type="entry name" value="NAD(P) TRANSHYDROGENASE SUBUNIT BETA"/>
    <property type="match status" value="1"/>
</dbReference>
<dbReference type="Proteomes" id="UP001604335">
    <property type="component" value="Unassembled WGS sequence"/>
</dbReference>
<gene>
    <name evidence="18" type="ORF">VPK24_11440</name>
</gene>
<comment type="subcellular location">
    <subcellularLocation>
        <location evidence="2">Cell inner membrane</location>
        <topology evidence="2">Multi-pass membrane protein</topology>
    </subcellularLocation>
</comment>
<evidence type="ECO:0000256" key="10">
    <source>
        <dbReference type="ARBA" id="ARBA00022967"/>
    </source>
</evidence>
<dbReference type="InterPro" id="IPR029035">
    <property type="entry name" value="DHS-like_NAD/FAD-binding_dom"/>
</dbReference>
<keyword evidence="10 15" id="KW-1278">Translocase</keyword>
<accession>A0ABW7CEE7</accession>
<evidence type="ECO:0000256" key="15">
    <source>
        <dbReference type="PIRNR" id="PIRNR000204"/>
    </source>
</evidence>
<keyword evidence="8 16" id="KW-0812">Transmembrane</keyword>
<evidence type="ECO:0000256" key="3">
    <source>
        <dbReference type="ARBA" id="ARBA00007919"/>
    </source>
</evidence>
<feature type="domain" description="NADP transhydrogenase beta-like" evidence="17">
    <location>
        <begin position="21"/>
        <end position="473"/>
    </location>
</feature>
<comment type="caution">
    <text evidence="18">The sequence shown here is derived from an EMBL/GenBank/DDBJ whole genome shotgun (WGS) entry which is preliminary data.</text>
</comment>
<evidence type="ECO:0000256" key="8">
    <source>
        <dbReference type="ARBA" id="ARBA00022692"/>
    </source>
</evidence>
<protein>
    <recommendedName>
        <fullName evidence="5 15">NAD(P) transhydrogenase subunit beta</fullName>
        <ecNumber evidence="4 15">7.1.1.1</ecNumber>
    </recommendedName>
    <alternativeName>
        <fullName evidence="15">Nicotinamide nucleotide transhydrogenase subunit beta</fullName>
    </alternativeName>
</protein>
<feature type="transmembrane region" description="Helical" evidence="16">
    <location>
        <begin position="14"/>
        <end position="34"/>
    </location>
</feature>
<evidence type="ECO:0000256" key="1">
    <source>
        <dbReference type="ARBA" id="ARBA00003943"/>
    </source>
</evidence>
<evidence type="ECO:0000313" key="18">
    <source>
        <dbReference type="EMBL" id="MFG3818251.1"/>
    </source>
</evidence>
<evidence type="ECO:0000256" key="14">
    <source>
        <dbReference type="ARBA" id="ARBA00048202"/>
    </source>
</evidence>
<evidence type="ECO:0000256" key="2">
    <source>
        <dbReference type="ARBA" id="ARBA00004429"/>
    </source>
</evidence>
<dbReference type="Gene3D" id="3.40.50.1220">
    <property type="entry name" value="TPP-binding domain"/>
    <property type="match status" value="1"/>
</dbReference>
<keyword evidence="12 15" id="KW-0520">NAD</keyword>
<dbReference type="InterPro" id="IPR012136">
    <property type="entry name" value="NADH_DH_b"/>
</dbReference>
<keyword evidence="6 15" id="KW-1003">Cell membrane</keyword>
<evidence type="ECO:0000256" key="4">
    <source>
        <dbReference type="ARBA" id="ARBA00012943"/>
    </source>
</evidence>
<name>A0ABW7CEE7_9CYAN</name>
<evidence type="ECO:0000313" key="19">
    <source>
        <dbReference type="Proteomes" id="UP001604335"/>
    </source>
</evidence>
<evidence type="ECO:0000256" key="5">
    <source>
        <dbReference type="ARBA" id="ARBA00014581"/>
    </source>
</evidence>
<feature type="transmembrane region" description="Helical" evidence="16">
    <location>
        <begin position="134"/>
        <end position="155"/>
    </location>
</feature>
<dbReference type="EMBL" id="JAZAQF010000069">
    <property type="protein sequence ID" value="MFG3818251.1"/>
    <property type="molecule type" value="Genomic_DNA"/>
</dbReference>
<evidence type="ECO:0000256" key="6">
    <source>
        <dbReference type="ARBA" id="ARBA00022475"/>
    </source>
</evidence>
<dbReference type="Pfam" id="PF02233">
    <property type="entry name" value="PNTB"/>
    <property type="match status" value="1"/>
</dbReference>
<sequence length="479" mass="49414">MIDGLVSGVLPAEWWTTIARLSNLAAAALFIVGIKMLGSPATARRGNWLAAVGMAMAIGVTLLDRSAVNYGALLATLVAGSVVGLIAAKRVAMTDMPQMVGLLNGLGGAASALVAAAEYWRIVNTGAPVPTDTAVTVIAGLLIGGVTLTGSFMAFAKLQGLVTGAPITFPLQQPVNFGLLVGFLASGAYLLIHPGDLTVLWLLTGISLVQGVLVVLPIGGADTPVVISLLNSLSGLAASAAGFVLGNEMLVIAGALVGASGLILTQIMCKAMNRSLTNVLFGAFGSVSTATGGGGSGDAGSHTVRSIDPEECAMMLGYARSVAIVPGYGMAVAQAQHAVRELADQLERLGVDVRYAIHPVAGRMPGHMNVLLAEANVPYSQLCDLDDINPDFERVDVALVIGANDVVNPDARDNPQSPIYGMPILEVDRAKHTIVIKRSMNPGFAGLDNALFYEDKTMMLFGSAKEKVSELVASVKELS</sequence>
<feature type="transmembrane region" description="Helical" evidence="16">
    <location>
        <begin position="69"/>
        <end position="88"/>
    </location>
</feature>
<keyword evidence="9 15" id="KW-0521">NADP</keyword>
<feature type="transmembrane region" description="Helical" evidence="16">
    <location>
        <begin position="46"/>
        <end position="63"/>
    </location>
</feature>
<dbReference type="RefSeq" id="WP_393013429.1">
    <property type="nucleotide sequence ID" value="NZ_JAZAQF010000069.1"/>
</dbReference>
<dbReference type="SUPFAM" id="SSF52467">
    <property type="entry name" value="DHS-like NAD/FAD-binding domain"/>
    <property type="match status" value="1"/>
</dbReference>
<keyword evidence="7 15" id="KW-0997">Cell inner membrane</keyword>
<evidence type="ECO:0000256" key="11">
    <source>
        <dbReference type="ARBA" id="ARBA00022989"/>
    </source>
</evidence>